<gene>
    <name evidence="1" type="ORF">C1H71_01625</name>
</gene>
<keyword evidence="2" id="KW-1185">Reference proteome</keyword>
<dbReference type="RefSeq" id="WP_130105010.1">
    <property type="nucleotide sequence ID" value="NZ_CP025781.1"/>
</dbReference>
<organism evidence="1 2">
    <name type="scientific">Iodobacter fluviatilis</name>
    <dbReference type="NCBI Taxonomy" id="537"/>
    <lineage>
        <taxon>Bacteria</taxon>
        <taxon>Pseudomonadati</taxon>
        <taxon>Pseudomonadota</taxon>
        <taxon>Betaproteobacteria</taxon>
        <taxon>Neisseriales</taxon>
        <taxon>Chitinibacteraceae</taxon>
        <taxon>Iodobacter</taxon>
    </lineage>
</organism>
<name>A0A7G3G5K2_9NEIS</name>
<dbReference type="KEGG" id="ifl:C1H71_01625"/>
<protein>
    <submittedName>
        <fullName evidence="1">Uncharacterized protein</fullName>
    </submittedName>
</protein>
<evidence type="ECO:0000313" key="2">
    <source>
        <dbReference type="Proteomes" id="UP000515917"/>
    </source>
</evidence>
<reference evidence="1 2" key="1">
    <citation type="submission" date="2018-01" db="EMBL/GenBank/DDBJ databases">
        <title>Genome sequence of Iodobacter sp. strain PCH194 isolated from Indian Trans-Himalaya.</title>
        <authorList>
            <person name="Kumar V."/>
            <person name="Thakur V."/>
            <person name="Kumar S."/>
            <person name="Singh D."/>
        </authorList>
    </citation>
    <scope>NUCLEOTIDE SEQUENCE [LARGE SCALE GENOMIC DNA]</scope>
    <source>
        <strain evidence="1 2">PCH194</strain>
    </source>
</reference>
<evidence type="ECO:0000313" key="1">
    <source>
        <dbReference type="EMBL" id="QBC42388.1"/>
    </source>
</evidence>
<proteinExistence type="predicted"/>
<accession>A0A7G3G5K2</accession>
<dbReference type="Proteomes" id="UP000515917">
    <property type="component" value="Chromosome"/>
</dbReference>
<dbReference type="EMBL" id="CP025781">
    <property type="protein sequence ID" value="QBC42388.1"/>
    <property type="molecule type" value="Genomic_DNA"/>
</dbReference>
<sequence length="115" mass="12246">MTIIHDAYINALLADAAYVSDLDKNDTGPQLAGKLKPRMTTTLAKYIGDHFTVVTPASSPNSSFNVTVWKNNASSQLTVSMLGTQQGTDFVVDGDLVLTGNGRASIDNTIIRCAL</sequence>
<dbReference type="AlphaFoldDB" id="A0A7G3G5K2"/>